<dbReference type="Proteomes" id="UP001206331">
    <property type="component" value="Unassembled WGS sequence"/>
</dbReference>
<keyword evidence="2" id="KW-1185">Reference proteome</keyword>
<dbReference type="Gene3D" id="3.30.300.20">
    <property type="match status" value="1"/>
</dbReference>
<dbReference type="GeneID" id="34292384"/>
<name>A0ABT1WUY3_ACTSU</name>
<dbReference type="InterPro" id="IPR052924">
    <property type="entry name" value="OsmC/Ohr_hydroprdx_reductase"/>
</dbReference>
<dbReference type="InterPro" id="IPR036102">
    <property type="entry name" value="OsmC/Ohrsf"/>
</dbReference>
<accession>A0ABT1WUY3</accession>
<dbReference type="EMBL" id="JAJUPA010000008">
    <property type="protein sequence ID" value="MCQ9630238.1"/>
    <property type="molecule type" value="Genomic_DNA"/>
</dbReference>
<dbReference type="PANTHER" id="PTHR35368:SF1">
    <property type="entry name" value="HYDROPEROXIDE REDUCTASE"/>
    <property type="match status" value="1"/>
</dbReference>
<protein>
    <submittedName>
        <fullName evidence="1">OsmC family protein</fullName>
    </submittedName>
</protein>
<dbReference type="PANTHER" id="PTHR35368">
    <property type="entry name" value="HYDROPEROXIDE REDUCTASE"/>
    <property type="match status" value="1"/>
</dbReference>
<proteinExistence type="predicted"/>
<reference evidence="1 2" key="1">
    <citation type="submission" date="2021-12" db="EMBL/GenBank/DDBJ databases">
        <title>Identification and characterization of A. suis stains in western Canada.</title>
        <authorList>
            <person name="Kulathunga D.G.R.S."/>
            <person name="De Oliveira Costa M."/>
        </authorList>
    </citation>
    <scope>NUCLEOTIDE SEQUENCE [LARGE SCALE GENOMIC DNA]</scope>
    <source>
        <strain evidence="1 2">18_292</strain>
    </source>
</reference>
<organism evidence="1 2">
    <name type="scientific">Actinobacillus suis</name>
    <dbReference type="NCBI Taxonomy" id="716"/>
    <lineage>
        <taxon>Bacteria</taxon>
        <taxon>Pseudomonadati</taxon>
        <taxon>Pseudomonadota</taxon>
        <taxon>Gammaproteobacteria</taxon>
        <taxon>Pasteurellales</taxon>
        <taxon>Pasteurellaceae</taxon>
        <taxon>Actinobacillus</taxon>
    </lineage>
</organism>
<dbReference type="SUPFAM" id="SSF82784">
    <property type="entry name" value="OsmC-like"/>
    <property type="match status" value="1"/>
</dbReference>
<comment type="caution">
    <text evidence="1">The sequence shown here is derived from an EMBL/GenBank/DDBJ whole genome shotgun (WGS) entry which is preliminary data.</text>
</comment>
<dbReference type="RefSeq" id="WP_015674444.1">
    <property type="nucleotide sequence ID" value="NZ_CP090556.1"/>
</dbReference>
<evidence type="ECO:0000313" key="2">
    <source>
        <dbReference type="Proteomes" id="UP001206331"/>
    </source>
</evidence>
<gene>
    <name evidence="1" type="ORF">LZL92_08060</name>
</gene>
<sequence>MTKPYVDPNKVAEVASAVKNEPKLGRFTVTMTSQSNGGVGVKTRTGKTVHAGIVDESRVGKFETIGDEPEAVLGEDKALSPMEYALQALAGCYTATLTLLAAGKGIELEKIELNLEADFDLNGFLKFDPNVRNGASEIRVDIHVESSNASRAEVEALIAEIPNHSPLYDMFTNPVPVVHRIV</sequence>
<evidence type="ECO:0000313" key="1">
    <source>
        <dbReference type="EMBL" id="MCQ9630238.1"/>
    </source>
</evidence>
<dbReference type="InterPro" id="IPR015946">
    <property type="entry name" value="KH_dom-like_a/b"/>
</dbReference>
<dbReference type="InterPro" id="IPR003718">
    <property type="entry name" value="OsmC/Ohr_fam"/>
</dbReference>
<dbReference type="Pfam" id="PF02566">
    <property type="entry name" value="OsmC"/>
    <property type="match status" value="1"/>
</dbReference>